<feature type="compositionally biased region" description="Low complexity" evidence="1">
    <location>
        <begin position="29"/>
        <end position="42"/>
    </location>
</feature>
<evidence type="ECO:0000256" key="2">
    <source>
        <dbReference type="SAM" id="SignalP"/>
    </source>
</evidence>
<sequence length="226" mass="22873">MSTEPLLAIAGIVVAAVGATPPKPNSKSAVAAGAVPAPDGADPLNAAKSANSSPSLLVDVAGALPEPSPPPPPPPKADSKSPNSSVARGLKSSSSSLLPTSDAEADVLFVGHVLNRSSSTSCWLPAPTISSACVLRWVGEWIPKSFDALLVLTEEAAAAAVLAKPLAAPRSIFFVGFEAAARGALVTTLLLPPVVTGLMLRLILRSPPLPPVLPAMPVDPIDRLDD</sequence>
<organism evidence="3">
    <name type="scientific">Anopheles darlingi</name>
    <name type="common">Mosquito</name>
    <dbReference type="NCBI Taxonomy" id="43151"/>
    <lineage>
        <taxon>Eukaryota</taxon>
        <taxon>Metazoa</taxon>
        <taxon>Ecdysozoa</taxon>
        <taxon>Arthropoda</taxon>
        <taxon>Hexapoda</taxon>
        <taxon>Insecta</taxon>
        <taxon>Pterygota</taxon>
        <taxon>Neoptera</taxon>
        <taxon>Endopterygota</taxon>
        <taxon>Diptera</taxon>
        <taxon>Nematocera</taxon>
        <taxon>Culicoidea</taxon>
        <taxon>Culicidae</taxon>
        <taxon>Anophelinae</taxon>
        <taxon>Anopheles</taxon>
    </lineage>
</organism>
<evidence type="ECO:0000313" key="3">
    <source>
        <dbReference type="EMBL" id="MBW76427.1"/>
    </source>
</evidence>
<proteinExistence type="predicted"/>
<feature type="region of interest" description="Disordered" evidence="1">
    <location>
        <begin position="19"/>
        <end position="98"/>
    </location>
</feature>
<dbReference type="EMBL" id="GGFL01012249">
    <property type="protein sequence ID" value="MBW76427.1"/>
    <property type="molecule type" value="Transcribed_RNA"/>
</dbReference>
<evidence type="ECO:0000256" key="1">
    <source>
        <dbReference type="SAM" id="MobiDB-lite"/>
    </source>
</evidence>
<keyword evidence="2" id="KW-0732">Signal</keyword>
<reference evidence="3" key="1">
    <citation type="submission" date="2018-01" db="EMBL/GenBank/DDBJ databases">
        <title>An insight into the sialome of Amazonian anophelines.</title>
        <authorList>
            <person name="Ribeiro J.M."/>
            <person name="Scarpassa V."/>
            <person name="Calvo E."/>
        </authorList>
    </citation>
    <scope>NUCLEOTIDE SEQUENCE</scope>
</reference>
<dbReference type="AlphaFoldDB" id="A0A2M4DFU1"/>
<accession>A0A2M4DFU1</accession>
<protein>
    <submittedName>
        <fullName evidence="3">Putative secreted protein</fullName>
    </submittedName>
</protein>
<feature type="chain" id="PRO_5014708089" evidence="2">
    <location>
        <begin position="20"/>
        <end position="226"/>
    </location>
</feature>
<name>A0A2M4DFU1_ANODA</name>
<feature type="compositionally biased region" description="Low complexity" evidence="1">
    <location>
        <begin position="80"/>
        <end position="98"/>
    </location>
</feature>
<feature type="compositionally biased region" description="Pro residues" evidence="1">
    <location>
        <begin position="66"/>
        <end position="76"/>
    </location>
</feature>
<feature type="signal peptide" evidence="2">
    <location>
        <begin position="1"/>
        <end position="19"/>
    </location>
</feature>